<name>A0A821IWL5_9BILA</name>
<dbReference type="AlphaFoldDB" id="A0A821IWL5"/>
<sequence length="23" mass="2533">MEETNTDSTVCEPVILGTKPVIR</sequence>
<proteinExistence type="predicted"/>
<organism evidence="1 2">
    <name type="scientific">Rotaria socialis</name>
    <dbReference type="NCBI Taxonomy" id="392032"/>
    <lineage>
        <taxon>Eukaryota</taxon>
        <taxon>Metazoa</taxon>
        <taxon>Spiralia</taxon>
        <taxon>Gnathifera</taxon>
        <taxon>Rotifera</taxon>
        <taxon>Eurotatoria</taxon>
        <taxon>Bdelloidea</taxon>
        <taxon>Philodinida</taxon>
        <taxon>Philodinidae</taxon>
        <taxon>Rotaria</taxon>
    </lineage>
</organism>
<protein>
    <submittedName>
        <fullName evidence="1">Uncharacterized protein</fullName>
    </submittedName>
</protein>
<accession>A0A821IWL5</accession>
<evidence type="ECO:0000313" key="2">
    <source>
        <dbReference type="Proteomes" id="UP000663862"/>
    </source>
</evidence>
<comment type="caution">
    <text evidence="1">The sequence shown here is derived from an EMBL/GenBank/DDBJ whole genome shotgun (WGS) entry which is preliminary data.</text>
</comment>
<dbReference type="EMBL" id="CAJOBQ010011114">
    <property type="protein sequence ID" value="CAF4708355.1"/>
    <property type="molecule type" value="Genomic_DNA"/>
</dbReference>
<gene>
    <name evidence="1" type="ORF">TSG867_LOCUS33623</name>
</gene>
<reference evidence="1" key="1">
    <citation type="submission" date="2021-02" db="EMBL/GenBank/DDBJ databases">
        <authorList>
            <person name="Nowell W R."/>
        </authorList>
    </citation>
    <scope>NUCLEOTIDE SEQUENCE</scope>
</reference>
<feature type="non-terminal residue" evidence="1">
    <location>
        <position position="23"/>
    </location>
</feature>
<evidence type="ECO:0000313" key="1">
    <source>
        <dbReference type="EMBL" id="CAF4708355.1"/>
    </source>
</evidence>
<dbReference type="Proteomes" id="UP000663862">
    <property type="component" value="Unassembled WGS sequence"/>
</dbReference>